<evidence type="ECO:0000259" key="4">
    <source>
        <dbReference type="PROSITE" id="PS50893"/>
    </source>
</evidence>
<dbReference type="EMBL" id="CP001720">
    <property type="protein sequence ID" value="ACV64523.1"/>
    <property type="molecule type" value="Genomic_DNA"/>
</dbReference>
<evidence type="ECO:0000256" key="1">
    <source>
        <dbReference type="ARBA" id="ARBA00022448"/>
    </source>
</evidence>
<dbReference type="PANTHER" id="PTHR45772">
    <property type="entry name" value="CONSERVED COMPONENT OF ABC TRANSPORTER FOR NATURAL AMINO ACIDS-RELATED"/>
    <property type="match status" value="1"/>
</dbReference>
<dbReference type="GO" id="GO:1903806">
    <property type="term" value="P:L-isoleucine import across plasma membrane"/>
    <property type="evidence" value="ECO:0007669"/>
    <property type="project" value="TreeGrafter"/>
</dbReference>
<dbReference type="InterPro" id="IPR027417">
    <property type="entry name" value="P-loop_NTPase"/>
</dbReference>
<evidence type="ECO:0000256" key="2">
    <source>
        <dbReference type="ARBA" id="ARBA00022741"/>
    </source>
</evidence>
<dbReference type="GO" id="GO:0015192">
    <property type="term" value="F:L-phenylalanine transmembrane transporter activity"/>
    <property type="evidence" value="ECO:0007669"/>
    <property type="project" value="TreeGrafter"/>
</dbReference>
<keyword evidence="2" id="KW-0547">Nucleotide-binding</keyword>
<dbReference type="InterPro" id="IPR032823">
    <property type="entry name" value="BCA_ABC_TP_C"/>
</dbReference>
<dbReference type="Gene3D" id="3.40.50.300">
    <property type="entry name" value="P-loop containing nucleotide triphosphate hydrolases"/>
    <property type="match status" value="1"/>
</dbReference>
<keyword evidence="1" id="KW-0813">Transport</keyword>
<dbReference type="GO" id="GO:1903805">
    <property type="term" value="P:L-valine import across plasma membrane"/>
    <property type="evidence" value="ECO:0007669"/>
    <property type="project" value="TreeGrafter"/>
</dbReference>
<dbReference type="InterPro" id="IPR003439">
    <property type="entry name" value="ABC_transporter-like_ATP-bd"/>
</dbReference>
<gene>
    <name evidence="5" type="ordered locus">Dtox_3819</name>
</gene>
<dbReference type="SUPFAM" id="SSF52540">
    <property type="entry name" value="P-loop containing nucleoside triphosphate hydrolases"/>
    <property type="match status" value="1"/>
</dbReference>
<organism evidence="5 6">
    <name type="scientific">Desulfofarcimen acetoxidans (strain ATCC 49208 / DSM 771 / KCTC 5769 / VKM B-1644 / 5575)</name>
    <name type="common">Desulfotomaculum acetoxidans</name>
    <dbReference type="NCBI Taxonomy" id="485916"/>
    <lineage>
        <taxon>Bacteria</taxon>
        <taxon>Bacillati</taxon>
        <taxon>Bacillota</taxon>
        <taxon>Clostridia</taxon>
        <taxon>Eubacteriales</taxon>
        <taxon>Peptococcaceae</taxon>
        <taxon>Desulfofarcimen</taxon>
    </lineage>
</organism>
<evidence type="ECO:0000313" key="5">
    <source>
        <dbReference type="EMBL" id="ACV64523.1"/>
    </source>
</evidence>
<dbReference type="GO" id="GO:0005524">
    <property type="term" value="F:ATP binding"/>
    <property type="evidence" value="ECO:0007669"/>
    <property type="project" value="UniProtKB-KW"/>
</dbReference>
<dbReference type="GO" id="GO:0015808">
    <property type="term" value="P:L-alanine transport"/>
    <property type="evidence" value="ECO:0007669"/>
    <property type="project" value="TreeGrafter"/>
</dbReference>
<dbReference type="PANTHER" id="PTHR45772:SF7">
    <property type="entry name" value="AMINO ACID ABC TRANSPORTER ATP-BINDING PROTEIN"/>
    <property type="match status" value="1"/>
</dbReference>
<dbReference type="Pfam" id="PF00005">
    <property type="entry name" value="ABC_tran"/>
    <property type="match status" value="1"/>
</dbReference>
<evidence type="ECO:0000256" key="3">
    <source>
        <dbReference type="ARBA" id="ARBA00022840"/>
    </source>
</evidence>
<dbReference type="AlphaFoldDB" id="C8VXC7"/>
<dbReference type="InterPro" id="IPR051120">
    <property type="entry name" value="ABC_AA/LPS_Transport"/>
</dbReference>
<dbReference type="FunFam" id="3.40.50.300:FF:000421">
    <property type="entry name" value="Branched-chain amino acid ABC transporter ATP-binding protein"/>
    <property type="match status" value="1"/>
</dbReference>
<protein>
    <submittedName>
        <fullName evidence="5">ABC transporter related</fullName>
    </submittedName>
</protein>
<dbReference type="KEGG" id="dae:Dtox_3819"/>
<dbReference type="GO" id="GO:0005304">
    <property type="term" value="F:L-valine transmembrane transporter activity"/>
    <property type="evidence" value="ECO:0007669"/>
    <property type="project" value="TreeGrafter"/>
</dbReference>
<dbReference type="Proteomes" id="UP000002217">
    <property type="component" value="Chromosome"/>
</dbReference>
<dbReference type="InterPro" id="IPR003593">
    <property type="entry name" value="AAA+_ATPase"/>
</dbReference>
<accession>C8VXC7</accession>
<dbReference type="RefSeq" id="WP_015759205.1">
    <property type="nucleotide sequence ID" value="NC_013216.1"/>
</dbReference>
<dbReference type="OrthoDB" id="9779136at2"/>
<evidence type="ECO:0000313" key="6">
    <source>
        <dbReference type="Proteomes" id="UP000002217"/>
    </source>
</evidence>
<dbReference type="GO" id="GO:0016887">
    <property type="term" value="F:ATP hydrolysis activity"/>
    <property type="evidence" value="ECO:0007669"/>
    <property type="project" value="InterPro"/>
</dbReference>
<dbReference type="SMART" id="SM00382">
    <property type="entry name" value="AAA"/>
    <property type="match status" value="1"/>
</dbReference>
<dbReference type="CDD" id="cd03219">
    <property type="entry name" value="ABC_Mj1267_LivG_branched"/>
    <property type="match status" value="1"/>
</dbReference>
<dbReference type="Pfam" id="PF12399">
    <property type="entry name" value="BCA_ABC_TP_C"/>
    <property type="match status" value="1"/>
</dbReference>
<dbReference type="GO" id="GO:0042941">
    <property type="term" value="P:D-alanine transmembrane transport"/>
    <property type="evidence" value="ECO:0007669"/>
    <property type="project" value="TreeGrafter"/>
</dbReference>
<reference evidence="5 6" key="1">
    <citation type="journal article" date="2009" name="Stand. Genomic Sci.">
        <title>Complete genome sequence of Desulfotomaculum acetoxidans type strain (5575).</title>
        <authorList>
            <person name="Spring S."/>
            <person name="Lapidus A."/>
            <person name="Schroder M."/>
            <person name="Gleim D."/>
            <person name="Sims D."/>
            <person name="Meincke L."/>
            <person name="Glavina Del Rio T."/>
            <person name="Tice H."/>
            <person name="Copeland A."/>
            <person name="Cheng J.F."/>
            <person name="Lucas S."/>
            <person name="Chen F."/>
            <person name="Nolan M."/>
            <person name="Bruce D."/>
            <person name="Goodwin L."/>
            <person name="Pitluck S."/>
            <person name="Ivanova N."/>
            <person name="Mavromatis K."/>
            <person name="Mikhailova N."/>
            <person name="Pati A."/>
            <person name="Chen A."/>
            <person name="Palaniappan K."/>
            <person name="Land M."/>
            <person name="Hauser L."/>
            <person name="Chang Y.J."/>
            <person name="Jeffries C.D."/>
            <person name="Chain P."/>
            <person name="Saunders E."/>
            <person name="Brettin T."/>
            <person name="Detter J.C."/>
            <person name="Goker M."/>
            <person name="Bristow J."/>
            <person name="Eisen J.A."/>
            <person name="Markowitz V."/>
            <person name="Hugenholtz P."/>
            <person name="Kyrpides N.C."/>
            <person name="Klenk H.P."/>
            <person name="Han C."/>
        </authorList>
    </citation>
    <scope>NUCLEOTIDE SEQUENCE [LARGE SCALE GENOMIC DNA]</scope>
    <source>
        <strain evidence="6">ATCC 49208 / DSM 771 / VKM B-1644</strain>
    </source>
</reference>
<dbReference type="eggNOG" id="COG0411">
    <property type="taxonomic scope" value="Bacteria"/>
</dbReference>
<dbReference type="GO" id="GO:0015188">
    <property type="term" value="F:L-isoleucine transmembrane transporter activity"/>
    <property type="evidence" value="ECO:0007669"/>
    <property type="project" value="TreeGrafter"/>
</dbReference>
<name>C8VXC7_DESAS</name>
<keyword evidence="6" id="KW-1185">Reference proteome</keyword>
<feature type="domain" description="ABC transporter" evidence="4">
    <location>
        <begin position="3"/>
        <end position="250"/>
    </location>
</feature>
<proteinExistence type="predicted"/>
<dbReference type="GO" id="GO:0005886">
    <property type="term" value="C:plasma membrane"/>
    <property type="evidence" value="ECO:0007669"/>
    <property type="project" value="TreeGrafter"/>
</dbReference>
<dbReference type="STRING" id="485916.Dtox_3819"/>
<keyword evidence="3" id="KW-0067">ATP-binding</keyword>
<dbReference type="PROSITE" id="PS50893">
    <property type="entry name" value="ABC_TRANSPORTER_2"/>
    <property type="match status" value="1"/>
</dbReference>
<sequence length="262" mass="28312">MFLEVKGLTKHFDGVTAVDNVSFKVFPGEIFALIGPNGAGKTTVFNLISGILKPDSGDVKFKGKDLTVLKPFQIRTLGMARTFQNLQLFSSMSSVENVMAGAHVTGKKGFVQSLLRLPGVAIEEKETYRLSVSVMREMGLGSDIDTPASTLPFGKQRLLEIARALSGAPELLLLDEPAAGLNAGETKQLAENLKKLREKGLALILVEHDMDTVMEVADRILVLNFGIPIAMGTPEEIRNDTQVKKAYLGEDEEFEYAAGAGA</sequence>
<dbReference type="HOGENOM" id="CLU_000604_1_2_9"/>